<evidence type="ECO:0000313" key="2">
    <source>
        <dbReference type="Proteomes" id="UP000324800"/>
    </source>
</evidence>
<sequence length="127" mass="14364">MGTICLPFNTINEQMLRKNINKINEIIYRGILILKEGQSFPLKATFEADGTISRLVQLLQHTELTNCKIKHKTALAIGTVFKATLLPKEIRSLVINIIKQNLDDEDDSEYKSDLIALKHIAECKSVL</sequence>
<proteinExistence type="predicted"/>
<dbReference type="EMBL" id="SNRW01007840">
    <property type="protein sequence ID" value="KAA6380540.1"/>
    <property type="molecule type" value="Genomic_DNA"/>
</dbReference>
<dbReference type="Proteomes" id="UP000324800">
    <property type="component" value="Unassembled WGS sequence"/>
</dbReference>
<protein>
    <submittedName>
        <fullName evidence="1">Uncharacterized protein</fullName>
    </submittedName>
</protein>
<accession>A0A5J4VDC2</accession>
<comment type="caution">
    <text evidence="1">The sequence shown here is derived from an EMBL/GenBank/DDBJ whole genome shotgun (WGS) entry which is preliminary data.</text>
</comment>
<reference evidence="1 2" key="1">
    <citation type="submission" date="2019-03" db="EMBL/GenBank/DDBJ databases">
        <title>Single cell metagenomics reveals metabolic interactions within the superorganism composed of flagellate Streblomastix strix and complex community of Bacteroidetes bacteria on its surface.</title>
        <authorList>
            <person name="Treitli S.C."/>
            <person name="Kolisko M."/>
            <person name="Husnik F."/>
            <person name="Keeling P."/>
            <person name="Hampl V."/>
        </authorList>
    </citation>
    <scope>NUCLEOTIDE SEQUENCE [LARGE SCALE GENOMIC DNA]</scope>
    <source>
        <strain evidence="1">ST1C</strain>
    </source>
</reference>
<dbReference type="AlphaFoldDB" id="A0A5J4VDC2"/>
<evidence type="ECO:0000313" key="1">
    <source>
        <dbReference type="EMBL" id="KAA6380540.1"/>
    </source>
</evidence>
<gene>
    <name evidence="1" type="ORF">EZS28_023934</name>
</gene>
<name>A0A5J4VDC2_9EUKA</name>
<organism evidence="1 2">
    <name type="scientific">Streblomastix strix</name>
    <dbReference type="NCBI Taxonomy" id="222440"/>
    <lineage>
        <taxon>Eukaryota</taxon>
        <taxon>Metamonada</taxon>
        <taxon>Preaxostyla</taxon>
        <taxon>Oxymonadida</taxon>
        <taxon>Streblomastigidae</taxon>
        <taxon>Streblomastix</taxon>
    </lineage>
</organism>